<dbReference type="SUPFAM" id="SSF52799">
    <property type="entry name" value="(Phosphotyrosine protein) phosphatases II"/>
    <property type="match status" value="1"/>
</dbReference>
<dbReference type="CDD" id="cd14498">
    <property type="entry name" value="DSP"/>
    <property type="match status" value="1"/>
</dbReference>
<evidence type="ECO:0000256" key="3">
    <source>
        <dbReference type="ARBA" id="ARBA00022801"/>
    </source>
</evidence>
<evidence type="ECO:0000256" key="1">
    <source>
        <dbReference type="ARBA" id="ARBA00008601"/>
    </source>
</evidence>
<dbReference type="InterPro" id="IPR016130">
    <property type="entry name" value="Tyr_Pase_AS"/>
</dbReference>
<keyword evidence="9" id="KW-1185">Reference proteome</keyword>
<dbReference type="PROSITE" id="PS50054">
    <property type="entry name" value="TYR_PHOSPHATASE_DUAL"/>
    <property type="match status" value="1"/>
</dbReference>
<dbReference type="OrthoDB" id="10252009at2759"/>
<evidence type="ECO:0000259" key="7">
    <source>
        <dbReference type="PROSITE" id="PS50056"/>
    </source>
</evidence>
<comment type="caution">
    <text evidence="8">The sequence shown here is derived from an EMBL/GenBank/DDBJ whole genome shotgun (WGS) entry which is preliminary data.</text>
</comment>
<evidence type="ECO:0000313" key="9">
    <source>
        <dbReference type="Proteomes" id="UP000284375"/>
    </source>
</evidence>
<gene>
    <name evidence="8" type="ORF">VSDG_02748</name>
</gene>
<dbReference type="EMBL" id="LJZO01000007">
    <property type="protein sequence ID" value="ROW01008.1"/>
    <property type="molecule type" value="Genomic_DNA"/>
</dbReference>
<feature type="domain" description="Tyrosine specific protein phosphatases" evidence="7">
    <location>
        <begin position="271"/>
        <end position="316"/>
    </location>
</feature>
<evidence type="ECO:0000259" key="6">
    <source>
        <dbReference type="PROSITE" id="PS50054"/>
    </source>
</evidence>
<dbReference type="InterPro" id="IPR029021">
    <property type="entry name" value="Prot-tyrosine_phosphatase-like"/>
</dbReference>
<dbReference type="AlphaFoldDB" id="A0A423WCH7"/>
<dbReference type="EC" id="3.1.3.48" evidence="2"/>
<dbReference type="GO" id="GO:0017017">
    <property type="term" value="F:MAP kinase tyrosine/serine/threonine phosphatase activity"/>
    <property type="evidence" value="ECO:0007669"/>
    <property type="project" value="TreeGrafter"/>
</dbReference>
<sequence length="396" mass="44426">MELYAFTCNFCGAACPVDCFPTHKDSFICHNAVCFAHAPSDLNEFSPIGEKCLAAASVSLLPAHTDVLNHTLFRDIASTRQPREETREEDHEERISDGEEAIAHSEATSHAQKVRKLATTLQALPRPTALDYLFDISCVPSISEIVPGLFLGNMACVDNETVLKSYKINAVISVISPRRVPFPRTRAPDGGAGLHPLEKLFPNKDRMVIVAHDRRSEDLIQHFEGACNFIYRHRHPVTASTVAISDTDGRNEQEKVDLPTSSTDNEENIPRSGRVLIHCTQGISRSATIVAAYLMWRKRESAARILTFIKNKRPNINPNEGFLDQLLVWQEVGYDVWDNKQFRVPCFEYMQLQGRLLEYGDLEKRKRRARRDLAAKAGEIKAVEVPELAVPPVSNP</sequence>
<dbReference type="PROSITE" id="PS50056">
    <property type="entry name" value="TYR_PHOSPHATASE_2"/>
    <property type="match status" value="1"/>
</dbReference>
<evidence type="ECO:0000256" key="4">
    <source>
        <dbReference type="ARBA" id="ARBA00022912"/>
    </source>
</evidence>
<organism evidence="8 9">
    <name type="scientific">Cytospora chrysosperma</name>
    <name type="common">Cytospora canker fungus</name>
    <name type="synonym">Sphaeria chrysosperma</name>
    <dbReference type="NCBI Taxonomy" id="252740"/>
    <lineage>
        <taxon>Eukaryota</taxon>
        <taxon>Fungi</taxon>
        <taxon>Dikarya</taxon>
        <taxon>Ascomycota</taxon>
        <taxon>Pezizomycotina</taxon>
        <taxon>Sordariomycetes</taxon>
        <taxon>Sordariomycetidae</taxon>
        <taxon>Diaporthales</taxon>
        <taxon>Cytosporaceae</taxon>
        <taxon>Cytospora</taxon>
    </lineage>
</organism>
<dbReference type="PANTHER" id="PTHR10159:SF519">
    <property type="entry name" value="DUAL SPECIFICITY PROTEIN PHOSPHATASE MPK3"/>
    <property type="match status" value="1"/>
</dbReference>
<accession>A0A423WCH7</accession>
<keyword evidence="4" id="KW-0904">Protein phosphatase</keyword>
<dbReference type="InterPro" id="IPR000340">
    <property type="entry name" value="Dual-sp_phosphatase_cat-dom"/>
</dbReference>
<dbReference type="InterPro" id="IPR020422">
    <property type="entry name" value="TYR_PHOSPHATASE_DUAL_dom"/>
</dbReference>
<proteinExistence type="inferred from homology"/>
<dbReference type="Pfam" id="PF00782">
    <property type="entry name" value="DSPc"/>
    <property type="match status" value="1"/>
</dbReference>
<dbReference type="Proteomes" id="UP000284375">
    <property type="component" value="Unassembled WGS sequence"/>
</dbReference>
<feature type="region of interest" description="Disordered" evidence="5">
    <location>
        <begin position="248"/>
        <end position="267"/>
    </location>
</feature>
<dbReference type="STRING" id="252740.A0A423WCH7"/>
<dbReference type="PANTHER" id="PTHR10159">
    <property type="entry name" value="DUAL SPECIFICITY PROTEIN PHOSPHATASE"/>
    <property type="match status" value="1"/>
</dbReference>
<dbReference type="GO" id="GO:0043409">
    <property type="term" value="P:negative regulation of MAPK cascade"/>
    <property type="evidence" value="ECO:0007669"/>
    <property type="project" value="TreeGrafter"/>
</dbReference>
<dbReference type="GO" id="GO:0033550">
    <property type="term" value="F:MAP kinase tyrosine phosphatase activity"/>
    <property type="evidence" value="ECO:0007669"/>
    <property type="project" value="TreeGrafter"/>
</dbReference>
<evidence type="ECO:0000313" key="8">
    <source>
        <dbReference type="EMBL" id="ROW01008.1"/>
    </source>
</evidence>
<feature type="compositionally biased region" description="Basic and acidic residues" evidence="5">
    <location>
        <begin position="248"/>
        <end position="257"/>
    </location>
</feature>
<dbReference type="SMART" id="SM00195">
    <property type="entry name" value="DSPc"/>
    <property type="match status" value="1"/>
</dbReference>
<reference evidence="8 9" key="1">
    <citation type="submission" date="2015-09" db="EMBL/GenBank/DDBJ databases">
        <title>Host preference determinants of Valsa canker pathogens revealed by comparative genomics.</title>
        <authorList>
            <person name="Yin Z."/>
            <person name="Huang L."/>
        </authorList>
    </citation>
    <scope>NUCLEOTIDE SEQUENCE [LARGE SCALE GENOMIC DNA]</scope>
    <source>
        <strain evidence="8 9">YSFL</strain>
    </source>
</reference>
<feature type="domain" description="Tyrosine-protein phosphatase" evidence="6">
    <location>
        <begin position="141"/>
        <end position="335"/>
    </location>
</feature>
<dbReference type="Gene3D" id="3.90.190.10">
    <property type="entry name" value="Protein tyrosine phosphatase superfamily"/>
    <property type="match status" value="1"/>
</dbReference>
<name>A0A423WCH7_CYTCH</name>
<dbReference type="GO" id="GO:0005737">
    <property type="term" value="C:cytoplasm"/>
    <property type="evidence" value="ECO:0007669"/>
    <property type="project" value="TreeGrafter"/>
</dbReference>
<evidence type="ECO:0000256" key="2">
    <source>
        <dbReference type="ARBA" id="ARBA00013064"/>
    </source>
</evidence>
<evidence type="ECO:0000256" key="5">
    <source>
        <dbReference type="SAM" id="MobiDB-lite"/>
    </source>
</evidence>
<keyword evidence="3" id="KW-0378">Hydrolase</keyword>
<dbReference type="InterPro" id="IPR000387">
    <property type="entry name" value="Tyr_Pase_dom"/>
</dbReference>
<dbReference type="GO" id="GO:0008330">
    <property type="term" value="F:protein tyrosine/threonine phosphatase activity"/>
    <property type="evidence" value="ECO:0007669"/>
    <property type="project" value="TreeGrafter"/>
</dbReference>
<dbReference type="PROSITE" id="PS00383">
    <property type="entry name" value="TYR_PHOSPHATASE_1"/>
    <property type="match status" value="1"/>
</dbReference>
<comment type="similarity">
    <text evidence="1">Belongs to the protein-tyrosine phosphatase family. Non-receptor class dual specificity subfamily.</text>
</comment>
<protein>
    <recommendedName>
        <fullName evidence="2">protein-tyrosine-phosphatase</fullName>
        <ecNumber evidence="2">3.1.3.48</ecNumber>
    </recommendedName>
</protein>